<dbReference type="EMBL" id="LECW02000001">
    <property type="protein sequence ID" value="KRT95906.1"/>
    <property type="molecule type" value="Genomic_DNA"/>
</dbReference>
<evidence type="ECO:0000313" key="3">
    <source>
        <dbReference type="Proteomes" id="UP000036168"/>
    </source>
</evidence>
<evidence type="ECO:0000313" key="4">
    <source>
        <dbReference type="Proteomes" id="UP001341297"/>
    </source>
</evidence>
<dbReference type="RefSeq" id="WP_048352823.1">
    <property type="nucleotide sequence ID" value="NZ_CP023481.1"/>
</dbReference>
<dbReference type="OrthoDB" id="3174733at2"/>
<reference evidence="2 4" key="3">
    <citation type="submission" date="2023-03" db="EMBL/GenBank/DDBJ databases">
        <title>Agriculturally important microbes genome sequencing.</title>
        <authorList>
            <person name="Dunlap C."/>
        </authorList>
    </citation>
    <scope>NUCLEOTIDE SEQUENCE [LARGE SCALE GENOMIC DNA]</scope>
    <source>
        <strain evidence="2 4">CBP-3203</strain>
    </source>
</reference>
<dbReference type="Proteomes" id="UP000036168">
    <property type="component" value="Unassembled WGS sequence"/>
</dbReference>
<name>A0A0J6F331_9BACI</name>
<gene>
    <name evidence="1" type="ORF">AB447_200155</name>
    <name evidence="2" type="ORF">P8828_06825</name>
</gene>
<dbReference type="EMBL" id="JARRTL010000007">
    <property type="protein sequence ID" value="MEC0484564.1"/>
    <property type="molecule type" value="Genomic_DNA"/>
</dbReference>
<evidence type="ECO:0000313" key="1">
    <source>
        <dbReference type="EMBL" id="KRT95906.1"/>
    </source>
</evidence>
<dbReference type="AlphaFoldDB" id="A0A0J6F331"/>
<dbReference type="PATRIC" id="fig|1664069.3.peg.2351"/>
<accession>A0A0J6F331</accession>
<comment type="caution">
    <text evidence="1">The sequence shown here is derived from an EMBL/GenBank/DDBJ whole genome shotgun (WGS) entry which is preliminary data.</text>
</comment>
<protein>
    <submittedName>
        <fullName evidence="1">ICEBs1 excisionase</fullName>
    </submittedName>
</protein>
<proteinExistence type="predicted"/>
<dbReference type="Proteomes" id="UP001341297">
    <property type="component" value="Unassembled WGS sequence"/>
</dbReference>
<sequence length="65" mass="7698">MKEFYTVDDVQRILGVKRAKAYKIIRSLNAEMEDEGYKVIKGRVNKSKFDDRYMYKGKKEMGLSK</sequence>
<reference evidence="1" key="2">
    <citation type="submission" date="2015-10" db="EMBL/GenBank/DDBJ databases">
        <authorList>
            <person name="Gilbert D.G."/>
        </authorList>
    </citation>
    <scope>NUCLEOTIDE SEQUENCE</scope>
    <source>
        <strain evidence="1">GO-13</strain>
    </source>
</reference>
<reference evidence="1 3" key="1">
    <citation type="journal article" date="2015" name="Int. J. Syst. Evol. Microbiol.">
        <title>Bacillus glycinifermentans sp. nov., isolated from fermented soybean paste.</title>
        <authorList>
            <person name="Kim S.J."/>
            <person name="Dunlap C.A."/>
            <person name="Kwon S.W."/>
            <person name="Rooney A.P."/>
        </authorList>
    </citation>
    <scope>NUCLEOTIDE SEQUENCE [LARGE SCALE GENOMIC DNA]</scope>
    <source>
        <strain evidence="1 3">GO-13</strain>
    </source>
</reference>
<keyword evidence="4" id="KW-1185">Reference proteome</keyword>
<organism evidence="1 3">
    <name type="scientific">Bacillus glycinifermentans</name>
    <dbReference type="NCBI Taxonomy" id="1664069"/>
    <lineage>
        <taxon>Bacteria</taxon>
        <taxon>Bacillati</taxon>
        <taxon>Bacillota</taxon>
        <taxon>Bacilli</taxon>
        <taxon>Bacillales</taxon>
        <taxon>Bacillaceae</taxon>
        <taxon>Bacillus</taxon>
    </lineage>
</organism>
<evidence type="ECO:0000313" key="2">
    <source>
        <dbReference type="EMBL" id="MEC0484564.1"/>
    </source>
</evidence>
<accession>A0A0J6F030</accession>